<dbReference type="RefSeq" id="WP_277862246.1">
    <property type="nucleotide sequence ID" value="NZ_JARRAG010000002.1"/>
</dbReference>
<sequence>MAITLNHRTTKDAVDKLLAEGFKAGPRGDVWVSKYLDSMGEMGRHLLELNLELNEDELEAFWIDASIEIMNEDKEWVKCPFDGLDTLHWYEIPPELVNESATVRAVSHEEVAEIACEMGCD</sequence>
<gene>
    <name evidence="1" type="ORF">PZE19_19295</name>
</gene>
<evidence type="ECO:0000313" key="1">
    <source>
        <dbReference type="EMBL" id="MDG3005932.1"/>
    </source>
</evidence>
<dbReference type="EMBL" id="JARRAG010000002">
    <property type="protein sequence ID" value="MDG3005932.1"/>
    <property type="molecule type" value="Genomic_DNA"/>
</dbReference>
<dbReference type="Proteomes" id="UP001216907">
    <property type="component" value="Unassembled WGS sequence"/>
</dbReference>
<proteinExistence type="predicted"/>
<accession>A0ABT6FED2</accession>
<evidence type="ECO:0000313" key="2">
    <source>
        <dbReference type="Proteomes" id="UP001216907"/>
    </source>
</evidence>
<protein>
    <recommendedName>
        <fullName evidence="3">DUF551 domain-containing protein</fullName>
    </recommendedName>
</protein>
<comment type="caution">
    <text evidence="1">The sequence shown here is derived from an EMBL/GenBank/DDBJ whole genome shotgun (WGS) entry which is preliminary data.</text>
</comment>
<keyword evidence="2" id="KW-1185">Reference proteome</keyword>
<organism evidence="1 2">
    <name type="scientific">Paludisphaera mucosa</name>
    <dbReference type="NCBI Taxonomy" id="3030827"/>
    <lineage>
        <taxon>Bacteria</taxon>
        <taxon>Pseudomonadati</taxon>
        <taxon>Planctomycetota</taxon>
        <taxon>Planctomycetia</taxon>
        <taxon>Isosphaerales</taxon>
        <taxon>Isosphaeraceae</taxon>
        <taxon>Paludisphaera</taxon>
    </lineage>
</organism>
<evidence type="ECO:0008006" key="3">
    <source>
        <dbReference type="Google" id="ProtNLM"/>
    </source>
</evidence>
<reference evidence="1 2" key="1">
    <citation type="submission" date="2023-03" db="EMBL/GenBank/DDBJ databases">
        <title>Paludisphaera mucosa sp. nov. a novel planctomycete from northern fen.</title>
        <authorList>
            <person name="Ivanova A."/>
        </authorList>
    </citation>
    <scope>NUCLEOTIDE SEQUENCE [LARGE SCALE GENOMIC DNA]</scope>
    <source>
        <strain evidence="1 2">Pla2</strain>
    </source>
</reference>
<name>A0ABT6FED2_9BACT</name>